<gene>
    <name evidence="1" type="ORF">TELCIR_18596</name>
</gene>
<feature type="non-terminal residue" evidence="1">
    <location>
        <position position="1"/>
    </location>
</feature>
<dbReference type="AlphaFoldDB" id="A0A2G9TPQ9"/>
<keyword evidence="2" id="KW-1185">Reference proteome</keyword>
<protein>
    <submittedName>
        <fullName evidence="1">Uncharacterized protein</fullName>
    </submittedName>
</protein>
<name>A0A2G9TPQ9_TELCI</name>
<proteinExistence type="predicted"/>
<dbReference type="OrthoDB" id="2019572at2759"/>
<dbReference type="PANTHER" id="PTHR46671:SF7">
    <property type="entry name" value="CORE-2_I-BRANCHING ENZYME"/>
    <property type="match status" value="1"/>
</dbReference>
<sequence length="82" mass="9512">PFGVDEILIQSLQITDEFEMPGRFTSECLKRGKNTDFISRMSHWTYGGEEFCRSRHVRRAICVLGIEDLQLLSQYPTIMANK</sequence>
<dbReference type="PANTHER" id="PTHR46671">
    <property type="entry name" value="PROTEIN CBG11221"/>
    <property type="match status" value="1"/>
</dbReference>
<feature type="non-terminal residue" evidence="1">
    <location>
        <position position="82"/>
    </location>
</feature>
<evidence type="ECO:0000313" key="1">
    <source>
        <dbReference type="EMBL" id="PIO59927.1"/>
    </source>
</evidence>
<accession>A0A2G9TPQ9</accession>
<organism evidence="1 2">
    <name type="scientific">Teladorsagia circumcincta</name>
    <name type="common">Brown stomach worm</name>
    <name type="synonym">Ostertagia circumcincta</name>
    <dbReference type="NCBI Taxonomy" id="45464"/>
    <lineage>
        <taxon>Eukaryota</taxon>
        <taxon>Metazoa</taxon>
        <taxon>Ecdysozoa</taxon>
        <taxon>Nematoda</taxon>
        <taxon>Chromadorea</taxon>
        <taxon>Rhabditida</taxon>
        <taxon>Rhabditina</taxon>
        <taxon>Rhabditomorpha</taxon>
        <taxon>Strongyloidea</taxon>
        <taxon>Trichostrongylidae</taxon>
        <taxon>Teladorsagia</taxon>
    </lineage>
</organism>
<evidence type="ECO:0000313" key="2">
    <source>
        <dbReference type="Proteomes" id="UP000230423"/>
    </source>
</evidence>
<reference evidence="1 2" key="1">
    <citation type="submission" date="2015-09" db="EMBL/GenBank/DDBJ databases">
        <title>Draft genome of the parasitic nematode Teladorsagia circumcincta isolate WARC Sus (inbred).</title>
        <authorList>
            <person name="Mitreva M."/>
        </authorList>
    </citation>
    <scope>NUCLEOTIDE SEQUENCE [LARGE SCALE GENOMIC DNA]</scope>
    <source>
        <strain evidence="1 2">S</strain>
    </source>
</reference>
<dbReference type="Proteomes" id="UP000230423">
    <property type="component" value="Unassembled WGS sequence"/>
</dbReference>
<dbReference type="EMBL" id="KZ356564">
    <property type="protein sequence ID" value="PIO59927.1"/>
    <property type="molecule type" value="Genomic_DNA"/>
</dbReference>